<dbReference type="PANTHER" id="PTHR15615:SF10">
    <property type="entry name" value="PHO85 CYCLIN-2-RELATED"/>
    <property type="match status" value="1"/>
</dbReference>
<sequence length="197" mass="22026">MPGSGSRRHPASLVPLSSHNPHLVHLVGKQVSLDMIQYVARQAAKVIRIDGEASPTASGILTPPPTPHKASPADPKEPPAQQIISLEKFILHLVKCSNVQVSTLLTTLIYLERLHMKLPAMAKGMPCTRHRVFLATLIVTAKYLNDSSPKNCHWANYAMLFDIEEINLMEKQLLYLLDYDLRFNETEACRTFAPFMS</sequence>
<dbReference type="InterPro" id="IPR013922">
    <property type="entry name" value="Cyclin_PHO80-like"/>
</dbReference>
<dbReference type="Proteomes" id="UP000807353">
    <property type="component" value="Unassembled WGS sequence"/>
</dbReference>
<dbReference type="SUPFAM" id="SSF47954">
    <property type="entry name" value="Cyclin-like"/>
    <property type="match status" value="1"/>
</dbReference>
<dbReference type="Gene3D" id="1.10.472.10">
    <property type="entry name" value="Cyclin-like"/>
    <property type="match status" value="1"/>
</dbReference>
<evidence type="ECO:0000313" key="3">
    <source>
        <dbReference type="EMBL" id="KAF9464284.1"/>
    </source>
</evidence>
<dbReference type="PANTHER" id="PTHR15615">
    <property type="match status" value="1"/>
</dbReference>
<evidence type="ECO:0000313" key="4">
    <source>
        <dbReference type="Proteomes" id="UP000807353"/>
    </source>
</evidence>
<dbReference type="CDD" id="cd20557">
    <property type="entry name" value="CYCLIN_ScPCL1-like"/>
    <property type="match status" value="1"/>
</dbReference>
<evidence type="ECO:0000259" key="2">
    <source>
        <dbReference type="Pfam" id="PF00134"/>
    </source>
</evidence>
<feature type="domain" description="Cyclin N-terminal" evidence="2">
    <location>
        <begin position="86"/>
        <end position="182"/>
    </location>
</feature>
<dbReference type="GO" id="GO:0000307">
    <property type="term" value="C:cyclin-dependent protein kinase holoenzyme complex"/>
    <property type="evidence" value="ECO:0007669"/>
    <property type="project" value="TreeGrafter"/>
</dbReference>
<dbReference type="AlphaFoldDB" id="A0A9P5Y7T7"/>
<organism evidence="3 4">
    <name type="scientific">Collybia nuda</name>
    <dbReference type="NCBI Taxonomy" id="64659"/>
    <lineage>
        <taxon>Eukaryota</taxon>
        <taxon>Fungi</taxon>
        <taxon>Dikarya</taxon>
        <taxon>Basidiomycota</taxon>
        <taxon>Agaricomycotina</taxon>
        <taxon>Agaricomycetes</taxon>
        <taxon>Agaricomycetidae</taxon>
        <taxon>Agaricales</taxon>
        <taxon>Tricholomatineae</taxon>
        <taxon>Clitocybaceae</taxon>
        <taxon>Collybia</taxon>
    </lineage>
</organism>
<dbReference type="EMBL" id="MU150255">
    <property type="protein sequence ID" value="KAF9464284.1"/>
    <property type="molecule type" value="Genomic_DNA"/>
</dbReference>
<dbReference type="InterPro" id="IPR006671">
    <property type="entry name" value="Cyclin_N"/>
</dbReference>
<dbReference type="OrthoDB" id="10250320at2759"/>
<gene>
    <name evidence="3" type="ORF">BDZ94DRAFT_1191437</name>
</gene>
<dbReference type="InterPro" id="IPR036915">
    <property type="entry name" value="Cyclin-like_sf"/>
</dbReference>
<accession>A0A9P5Y7T7</accession>
<feature type="region of interest" description="Disordered" evidence="1">
    <location>
        <begin position="55"/>
        <end position="78"/>
    </location>
</feature>
<keyword evidence="4" id="KW-1185">Reference proteome</keyword>
<dbReference type="GO" id="GO:0005634">
    <property type="term" value="C:nucleus"/>
    <property type="evidence" value="ECO:0007669"/>
    <property type="project" value="TreeGrafter"/>
</dbReference>
<name>A0A9P5Y7T7_9AGAR</name>
<dbReference type="GO" id="GO:0019901">
    <property type="term" value="F:protein kinase binding"/>
    <property type="evidence" value="ECO:0007669"/>
    <property type="project" value="InterPro"/>
</dbReference>
<evidence type="ECO:0000256" key="1">
    <source>
        <dbReference type="SAM" id="MobiDB-lite"/>
    </source>
</evidence>
<protein>
    <recommendedName>
        <fullName evidence="2">Cyclin N-terminal domain-containing protein</fullName>
    </recommendedName>
</protein>
<comment type="caution">
    <text evidence="3">The sequence shown here is derived from an EMBL/GenBank/DDBJ whole genome shotgun (WGS) entry which is preliminary data.</text>
</comment>
<dbReference type="Pfam" id="PF00134">
    <property type="entry name" value="Cyclin_N"/>
    <property type="match status" value="1"/>
</dbReference>
<proteinExistence type="predicted"/>
<dbReference type="GO" id="GO:0016538">
    <property type="term" value="F:cyclin-dependent protein serine/threonine kinase regulator activity"/>
    <property type="evidence" value="ECO:0007669"/>
    <property type="project" value="TreeGrafter"/>
</dbReference>
<feature type="non-terminal residue" evidence="3">
    <location>
        <position position="197"/>
    </location>
</feature>
<reference evidence="3" key="1">
    <citation type="submission" date="2020-11" db="EMBL/GenBank/DDBJ databases">
        <authorList>
            <consortium name="DOE Joint Genome Institute"/>
            <person name="Ahrendt S."/>
            <person name="Riley R."/>
            <person name="Andreopoulos W."/>
            <person name="Labutti K."/>
            <person name="Pangilinan J."/>
            <person name="Ruiz-Duenas F.J."/>
            <person name="Barrasa J.M."/>
            <person name="Sanchez-Garcia M."/>
            <person name="Camarero S."/>
            <person name="Miyauchi S."/>
            <person name="Serrano A."/>
            <person name="Linde D."/>
            <person name="Babiker R."/>
            <person name="Drula E."/>
            <person name="Ayuso-Fernandez I."/>
            <person name="Pacheco R."/>
            <person name="Padilla G."/>
            <person name="Ferreira P."/>
            <person name="Barriuso J."/>
            <person name="Kellner H."/>
            <person name="Castanera R."/>
            <person name="Alfaro M."/>
            <person name="Ramirez L."/>
            <person name="Pisabarro A.G."/>
            <person name="Kuo A."/>
            <person name="Tritt A."/>
            <person name="Lipzen A."/>
            <person name="He G."/>
            <person name="Yan M."/>
            <person name="Ng V."/>
            <person name="Cullen D."/>
            <person name="Martin F."/>
            <person name="Rosso M.-N."/>
            <person name="Henrissat B."/>
            <person name="Hibbett D."/>
            <person name="Martinez A.T."/>
            <person name="Grigoriev I.V."/>
        </authorList>
    </citation>
    <scope>NUCLEOTIDE SEQUENCE</scope>
    <source>
        <strain evidence="3">CBS 247.69</strain>
    </source>
</reference>